<sequence>MTEEPVTKKKRVEGRDGVRPSPTADEPGMPRSTLYISNLNDQVKISTLRTNLYLLFSTFGEVLRIAMSPKLRGQAFVVLSTVDEANLAMISLKDESFFGKPLRIQFSKSDMKEV</sequence>
<dbReference type="GeneID" id="4618732"/>
<dbReference type="GO" id="GO:0000974">
    <property type="term" value="C:Prp19 complex"/>
    <property type="evidence" value="ECO:0007669"/>
    <property type="project" value="EnsemblFungi"/>
</dbReference>
<feature type="region of interest" description="Disordered" evidence="2">
    <location>
        <begin position="1"/>
        <end position="32"/>
    </location>
</feature>
<dbReference type="EMBL" id="AE016814">
    <property type="protein sequence ID" value="AAS50387.1"/>
    <property type="molecule type" value="Genomic_DNA"/>
</dbReference>
<dbReference type="GO" id="GO:0000398">
    <property type="term" value="P:mRNA splicing, via spliceosome"/>
    <property type="evidence" value="ECO:0007669"/>
    <property type="project" value="EnsemblFungi"/>
</dbReference>
<dbReference type="Gene3D" id="3.30.70.330">
    <property type="match status" value="1"/>
</dbReference>
<dbReference type="CDD" id="cd12246">
    <property type="entry name" value="RRM1_U1A_like"/>
    <property type="match status" value="1"/>
</dbReference>
<dbReference type="KEGG" id="ago:AGOS_AAR022W"/>
<dbReference type="Proteomes" id="UP000000591">
    <property type="component" value="Chromosome I"/>
</dbReference>
<evidence type="ECO:0000256" key="1">
    <source>
        <dbReference type="PROSITE-ProRule" id="PRU00176"/>
    </source>
</evidence>
<dbReference type="RefSeq" id="NP_982563.1">
    <property type="nucleotide sequence ID" value="NM_207916.1"/>
</dbReference>
<dbReference type="GO" id="GO:0030620">
    <property type="term" value="F:U2 snRNA binding"/>
    <property type="evidence" value="ECO:0007669"/>
    <property type="project" value="EnsemblFungi"/>
</dbReference>
<evidence type="ECO:0000313" key="4">
    <source>
        <dbReference type="EMBL" id="AAS50387.1"/>
    </source>
</evidence>
<dbReference type="AlphaFoldDB" id="Q75EQ7"/>
<organism evidence="4 5">
    <name type="scientific">Eremothecium gossypii (strain ATCC 10895 / CBS 109.51 / FGSC 9923 / NRRL Y-1056)</name>
    <name type="common">Yeast</name>
    <name type="synonym">Ashbya gossypii</name>
    <dbReference type="NCBI Taxonomy" id="284811"/>
    <lineage>
        <taxon>Eukaryota</taxon>
        <taxon>Fungi</taxon>
        <taxon>Dikarya</taxon>
        <taxon>Ascomycota</taxon>
        <taxon>Saccharomycotina</taxon>
        <taxon>Saccharomycetes</taxon>
        <taxon>Saccharomycetales</taxon>
        <taxon>Saccharomycetaceae</taxon>
        <taxon>Eremothecium</taxon>
    </lineage>
</organism>
<dbReference type="InterPro" id="IPR035979">
    <property type="entry name" value="RBD_domain_sf"/>
</dbReference>
<feature type="domain" description="RRM" evidence="3">
    <location>
        <begin position="32"/>
        <end position="109"/>
    </location>
</feature>
<dbReference type="eggNOG" id="KOG4206">
    <property type="taxonomic scope" value="Eukaryota"/>
</dbReference>
<dbReference type="HOGENOM" id="CLU_041869_3_2_1"/>
<dbReference type="Pfam" id="PF13893">
    <property type="entry name" value="RRM_5"/>
    <property type="match status" value="1"/>
</dbReference>
<evidence type="ECO:0000256" key="2">
    <source>
        <dbReference type="SAM" id="MobiDB-lite"/>
    </source>
</evidence>
<dbReference type="FunFam" id="3.30.70.330:FF:000780">
    <property type="entry name" value="U2 small nuclear ribonucleoprotein B"/>
    <property type="match status" value="1"/>
</dbReference>
<dbReference type="OMA" id="HIVFYDA"/>
<dbReference type="InterPro" id="IPR012677">
    <property type="entry name" value="Nucleotide-bd_a/b_plait_sf"/>
</dbReference>
<protein>
    <submittedName>
        <fullName evidence="4">AAR022Wp</fullName>
    </submittedName>
</protein>
<dbReference type="STRING" id="284811.Q75EQ7"/>
<dbReference type="GO" id="GO:0071004">
    <property type="term" value="C:U2-type prespliceosome"/>
    <property type="evidence" value="ECO:0007669"/>
    <property type="project" value="EnsemblFungi"/>
</dbReference>
<evidence type="ECO:0000259" key="3">
    <source>
        <dbReference type="PROSITE" id="PS50102"/>
    </source>
</evidence>
<name>Q75EQ7_EREGS</name>
<reference evidence="5" key="2">
    <citation type="journal article" date="2013" name="G3 (Bethesda)">
        <title>Genomes of Ashbya fungi isolated from insects reveal four mating-type loci, numerous translocations, lack of transposons, and distinct gene duplications.</title>
        <authorList>
            <person name="Dietrich F.S."/>
            <person name="Voegeli S."/>
            <person name="Kuo S."/>
            <person name="Philippsen P."/>
        </authorList>
    </citation>
    <scope>GENOME REANNOTATION</scope>
    <source>
        <strain evidence="5">ATCC 10895 / CBS 109.51 / FGSC 9923 / NRRL Y-1056</strain>
    </source>
</reference>
<gene>
    <name evidence="4" type="ORF">AGOS_AAR022W</name>
</gene>
<dbReference type="SMART" id="SM00360">
    <property type="entry name" value="RRM"/>
    <property type="match status" value="1"/>
</dbReference>
<evidence type="ECO:0000313" key="5">
    <source>
        <dbReference type="Proteomes" id="UP000000591"/>
    </source>
</evidence>
<dbReference type="InParanoid" id="Q75EQ7"/>
<accession>Q75EQ7</accession>
<dbReference type="SUPFAM" id="SSF54928">
    <property type="entry name" value="RNA-binding domain, RBD"/>
    <property type="match status" value="1"/>
</dbReference>
<dbReference type="InterPro" id="IPR000504">
    <property type="entry name" value="RRM_dom"/>
</dbReference>
<dbReference type="FunCoup" id="Q75EQ7">
    <property type="interactions" value="180"/>
</dbReference>
<dbReference type="OrthoDB" id="277802at2759"/>
<reference evidence="4 5" key="1">
    <citation type="journal article" date="2004" name="Science">
        <title>The Ashbya gossypii genome as a tool for mapping the ancient Saccharomyces cerevisiae genome.</title>
        <authorList>
            <person name="Dietrich F.S."/>
            <person name="Voegeli S."/>
            <person name="Brachat S."/>
            <person name="Lerch A."/>
            <person name="Gates K."/>
            <person name="Steiner S."/>
            <person name="Mohr C."/>
            <person name="Pohlmann R."/>
            <person name="Luedi P."/>
            <person name="Choi S."/>
            <person name="Wing R.A."/>
            <person name="Flavier A."/>
            <person name="Gaffney T.D."/>
            <person name="Philippsen P."/>
        </authorList>
    </citation>
    <scope>NUCLEOTIDE SEQUENCE [LARGE SCALE GENOMIC DNA]</scope>
    <source>
        <strain evidence="5">ATCC 10895 / CBS 109.51 / FGSC 9923 / NRRL Y-1056</strain>
    </source>
</reference>
<keyword evidence="5" id="KW-1185">Reference proteome</keyword>
<keyword evidence="1" id="KW-0694">RNA-binding</keyword>
<proteinExistence type="predicted"/>
<dbReference type="PROSITE" id="PS50102">
    <property type="entry name" value="RRM"/>
    <property type="match status" value="1"/>
</dbReference>